<evidence type="ECO:0000256" key="2">
    <source>
        <dbReference type="ARBA" id="ARBA00023136"/>
    </source>
</evidence>
<dbReference type="GO" id="GO:0034066">
    <property type="term" value="C:Ric1-Rgp1 guanyl-nucleotide exchange factor complex"/>
    <property type="evidence" value="ECO:0007669"/>
    <property type="project" value="InterPro"/>
</dbReference>
<evidence type="ECO:0000256" key="3">
    <source>
        <dbReference type="SAM" id="MobiDB-lite"/>
    </source>
</evidence>
<organism evidence="5 6">
    <name type="scientific">Metschnikowia bicuspidata var. bicuspidata NRRL YB-4993</name>
    <dbReference type="NCBI Taxonomy" id="869754"/>
    <lineage>
        <taxon>Eukaryota</taxon>
        <taxon>Fungi</taxon>
        <taxon>Dikarya</taxon>
        <taxon>Ascomycota</taxon>
        <taxon>Saccharomycotina</taxon>
        <taxon>Pichiomycetes</taxon>
        <taxon>Metschnikowiaceae</taxon>
        <taxon>Metschnikowia</taxon>
    </lineage>
</organism>
<sequence>MAWVASPPSATVPLALAPPLVPLVPLPHTRAVALVSASAMAIYDGPTLLPLALHTRPAQCVASHGPAVAAQACAAGSGASAGEDPAAVAVHVHVLTRRHHVLVFRVAVARGKALYEVVAAAAPARVLQNALPLAAGGASPTLGAMLRAATRLWVQGAAGGSGMASTEHFAHGAADDAQRGSHVPLARAALVQILRFPAPVLAFWGRAAPRGLAVCSAGGVLLFVDVRTGASRVVRLRDHAWYRGTVLVARAAGRGCVLHVDKALEVALLETDADDDGSDDADSGGSSVKHTPLLRLDAPPRSLEPSPCGAVVLVDTPRGLGVYVLGPADGRVGMRLVAQVAAAPDGPLALAWLPCGGFFHCVARGRWTLHARFGAVLFDSAQLAADMGVPPGVFPGPDGASPGVPFGLGRAAFCRAALCAVALNGRALYVVDAPGHTLYKIDLVRRANGLFEDTTYLSRLQPGSPGLFVRVPVPPFAQRYLEDLQWPAAPDDAPPVFTARVNRYAQMSLAHGALLAISTPTHLGLDCRQVYWFQFYNHLVAPLNVVDHIWIDGYLLVASRVAHDSLRVDELLLLNTPPSRNAAGGQPFRFDSDLLLWRHTFKNRVLRMVVAGHRQLRTLVLATHDFKLILVDFDMAAVGLARAAGPRISIRVRRTIHLSSIRHKLHISDLADMLSVDNTHFFFLLRNGDCFLLKNQALAPGASLDALPSHMYDLVRVNCAVDRLQVCPVLFAGNSRHHYLALYKGDSVLLYDLRQLLDRPHEFEGAERSDVAQLLGPIETQAPAFTPVLVLLSDGTIAISGFESLVLWKNENLIIKHRPARLLILNKLVLRDLLSSDLTIPQINEKYSGFNNYTHCLELLLFEQLDYIDDEGSFDKVCGVINAHKAADSIYVSFLRKIEVHFWDKFFRILELTPMQFMAKLIRSQNVDLCYNYLNIYLNFKKEHERASSPEDSSSDNEQLLGETEQVTILQIVALLKKDDKWDECFELCRFIKLLEPLGSLLARVRACVASA</sequence>
<dbReference type="OrthoDB" id="67540at2759"/>
<dbReference type="PANTHER" id="PTHR22746">
    <property type="entry name" value="RAB6A-GEF COMPLEX PARTNER PROTEIN 1"/>
    <property type="match status" value="1"/>
</dbReference>
<dbReference type="GO" id="GO:0042147">
    <property type="term" value="P:retrograde transport, endosome to Golgi"/>
    <property type="evidence" value="ECO:0007669"/>
    <property type="project" value="TreeGrafter"/>
</dbReference>
<protein>
    <recommendedName>
        <fullName evidence="4">RIC1 C-terminal alpha solenoid region domain-containing protein</fullName>
    </recommendedName>
</protein>
<evidence type="ECO:0000256" key="1">
    <source>
        <dbReference type="ARBA" id="ARBA00004370"/>
    </source>
</evidence>
<dbReference type="RefSeq" id="XP_018711237.1">
    <property type="nucleotide sequence ID" value="XM_018858402.1"/>
</dbReference>
<feature type="region of interest" description="Disordered" evidence="3">
    <location>
        <begin position="273"/>
        <end position="302"/>
    </location>
</feature>
<name>A0A1A0H9P7_9ASCO</name>
<keyword evidence="2" id="KW-0472">Membrane</keyword>
<comment type="caution">
    <text evidence="5">The sequence shown here is derived from an EMBL/GenBank/DDBJ whole genome shotgun (WGS) entry which is preliminary data.</text>
</comment>
<evidence type="ECO:0000259" key="4">
    <source>
        <dbReference type="Pfam" id="PF07064"/>
    </source>
</evidence>
<keyword evidence="6" id="KW-1185">Reference proteome</keyword>
<comment type="subcellular location">
    <subcellularLocation>
        <location evidence="1">Membrane</location>
    </subcellularLocation>
</comment>
<dbReference type="PANTHER" id="PTHR22746:SF10">
    <property type="entry name" value="GUANINE NUCLEOTIDE EXCHANGE FACTOR SUBUNIT RIC1"/>
    <property type="match status" value="1"/>
</dbReference>
<gene>
    <name evidence="5" type="ORF">METBIDRAFT_71936</name>
</gene>
<dbReference type="STRING" id="869754.A0A1A0H9P7"/>
<dbReference type="Proteomes" id="UP000092555">
    <property type="component" value="Unassembled WGS sequence"/>
</dbReference>
<evidence type="ECO:0000313" key="6">
    <source>
        <dbReference type="Proteomes" id="UP000092555"/>
    </source>
</evidence>
<dbReference type="InterPro" id="IPR009771">
    <property type="entry name" value="RIC1_C"/>
</dbReference>
<proteinExistence type="predicted"/>
<accession>A0A1A0H9P7</accession>
<dbReference type="Pfam" id="PF07064">
    <property type="entry name" value="RIC1"/>
    <property type="match status" value="1"/>
</dbReference>
<dbReference type="GO" id="GO:0005829">
    <property type="term" value="C:cytosol"/>
    <property type="evidence" value="ECO:0007669"/>
    <property type="project" value="TreeGrafter"/>
</dbReference>
<dbReference type="GeneID" id="30031378"/>
<dbReference type="AlphaFoldDB" id="A0A1A0H9P7"/>
<feature type="compositionally biased region" description="Acidic residues" evidence="3">
    <location>
        <begin position="273"/>
        <end position="282"/>
    </location>
</feature>
<feature type="domain" description="RIC1 C-terminal alpha solenoid region" evidence="4">
    <location>
        <begin position="830"/>
        <end position="1004"/>
    </location>
</feature>
<dbReference type="EMBL" id="LXTC01000004">
    <property type="protein sequence ID" value="OBA20715.1"/>
    <property type="molecule type" value="Genomic_DNA"/>
</dbReference>
<dbReference type="GO" id="GO:0006886">
    <property type="term" value="P:intracellular protein transport"/>
    <property type="evidence" value="ECO:0007669"/>
    <property type="project" value="InterPro"/>
</dbReference>
<dbReference type="SUPFAM" id="SSF75011">
    <property type="entry name" value="3-carboxy-cis,cis-mucoante lactonizing enzyme"/>
    <property type="match status" value="1"/>
</dbReference>
<evidence type="ECO:0000313" key="5">
    <source>
        <dbReference type="EMBL" id="OBA20715.1"/>
    </source>
</evidence>
<dbReference type="GO" id="GO:0000139">
    <property type="term" value="C:Golgi membrane"/>
    <property type="evidence" value="ECO:0007669"/>
    <property type="project" value="TreeGrafter"/>
</dbReference>
<dbReference type="InterPro" id="IPR040096">
    <property type="entry name" value="Ric1"/>
</dbReference>
<reference evidence="5 6" key="1">
    <citation type="submission" date="2016-05" db="EMBL/GenBank/DDBJ databases">
        <title>Comparative genomics of biotechnologically important yeasts.</title>
        <authorList>
            <consortium name="DOE Joint Genome Institute"/>
            <person name="Riley R."/>
            <person name="Haridas S."/>
            <person name="Wolfe K.H."/>
            <person name="Lopes M.R."/>
            <person name="Hittinger C.T."/>
            <person name="Goker M."/>
            <person name="Salamov A."/>
            <person name="Wisecaver J."/>
            <person name="Long T.M."/>
            <person name="Aerts A.L."/>
            <person name="Barry K."/>
            <person name="Choi C."/>
            <person name="Clum A."/>
            <person name="Coughlan A.Y."/>
            <person name="Deshpande S."/>
            <person name="Douglass A.P."/>
            <person name="Hanson S.J."/>
            <person name="Klenk H.-P."/>
            <person name="LaButti K."/>
            <person name="Lapidus A."/>
            <person name="Lindquist E."/>
            <person name="Lipzen A."/>
            <person name="Meier-kolthoff J.P."/>
            <person name="Ohm R.A."/>
            <person name="Otillar R.P."/>
            <person name="Pangilinan J."/>
            <person name="Peng Y."/>
            <person name="Rokas A."/>
            <person name="Rosa C.A."/>
            <person name="Scheuner C."/>
            <person name="Sibirny A.A."/>
            <person name="Slot J.C."/>
            <person name="Stielow J.B."/>
            <person name="Sun H."/>
            <person name="Kurtzman C.P."/>
            <person name="Blackwell M."/>
            <person name="Grigoriev I.V."/>
            <person name="Jeffries T.W."/>
        </authorList>
    </citation>
    <scope>NUCLEOTIDE SEQUENCE [LARGE SCALE GENOMIC DNA]</scope>
    <source>
        <strain evidence="5 6">NRRL YB-4993</strain>
    </source>
</reference>